<dbReference type="OrthoDB" id="18453at2759"/>
<reference evidence="5" key="1">
    <citation type="journal article" date="2020" name="PLoS Negl. Trop. Dis.">
        <title>High-quality nuclear genome for Sarcoptes scabiei-A critical resource for a neglected parasite.</title>
        <authorList>
            <person name="Korhonen P.K."/>
            <person name="Gasser R.B."/>
            <person name="Ma G."/>
            <person name="Wang T."/>
            <person name="Stroehlein A.J."/>
            <person name="Young N.D."/>
            <person name="Ang C.S."/>
            <person name="Fernando D.D."/>
            <person name="Lu H.C."/>
            <person name="Taylor S."/>
            <person name="Reynolds S.L."/>
            <person name="Mofiz E."/>
            <person name="Najaraj S.H."/>
            <person name="Gowda H."/>
            <person name="Madugundu A."/>
            <person name="Renuse S."/>
            <person name="Holt D."/>
            <person name="Pandey A."/>
            <person name="Papenfuss A.T."/>
            <person name="Fischer K."/>
        </authorList>
    </citation>
    <scope>NUCLEOTIDE SEQUENCE [LARGE SCALE GENOMIC DNA]</scope>
</reference>
<name>A0A834V9J4_SARSC</name>
<keyword evidence="5" id="KW-1185">Reference proteome</keyword>
<dbReference type="Pfam" id="PF02862">
    <property type="entry name" value="DDHD"/>
    <property type="match status" value="2"/>
</dbReference>
<dbReference type="InterPro" id="IPR055261">
    <property type="entry name" value="PI_transfer_N"/>
</dbReference>
<dbReference type="Gene3D" id="3.30.530.20">
    <property type="match status" value="1"/>
</dbReference>
<dbReference type="GO" id="GO:0008526">
    <property type="term" value="F:phosphatidylinositol transfer activity"/>
    <property type="evidence" value="ECO:0007669"/>
    <property type="project" value="TreeGrafter"/>
</dbReference>
<dbReference type="Pfam" id="PF02121">
    <property type="entry name" value="IP_trans"/>
    <property type="match status" value="1"/>
</dbReference>
<organism evidence="3">
    <name type="scientific">Sarcoptes scabiei</name>
    <name type="common">Itch mite</name>
    <name type="synonym">Acarus scabiei</name>
    <dbReference type="NCBI Taxonomy" id="52283"/>
    <lineage>
        <taxon>Eukaryota</taxon>
        <taxon>Metazoa</taxon>
        <taxon>Ecdysozoa</taxon>
        <taxon>Arthropoda</taxon>
        <taxon>Chelicerata</taxon>
        <taxon>Arachnida</taxon>
        <taxon>Acari</taxon>
        <taxon>Acariformes</taxon>
        <taxon>Sarcoptiformes</taxon>
        <taxon>Astigmata</taxon>
        <taxon>Psoroptidia</taxon>
        <taxon>Sarcoptoidea</taxon>
        <taxon>Sarcoptidae</taxon>
        <taxon>Sarcoptinae</taxon>
        <taxon>Sarcoptes</taxon>
    </lineage>
</organism>
<dbReference type="PROSITE" id="PS51043">
    <property type="entry name" value="DDHD"/>
    <property type="match status" value="1"/>
</dbReference>
<dbReference type="GO" id="GO:0008525">
    <property type="term" value="F:phosphatidylcholine transporter activity"/>
    <property type="evidence" value="ECO:0007669"/>
    <property type="project" value="TreeGrafter"/>
</dbReference>
<dbReference type="InterPro" id="IPR001666">
    <property type="entry name" value="PI_transfer"/>
</dbReference>
<dbReference type="SMART" id="SM01127">
    <property type="entry name" value="DDHD"/>
    <property type="match status" value="1"/>
</dbReference>
<evidence type="ECO:0000259" key="2">
    <source>
        <dbReference type="PROSITE" id="PS51043"/>
    </source>
</evidence>
<proteinExistence type="predicted"/>
<dbReference type="InterPro" id="IPR023393">
    <property type="entry name" value="START-like_dom_sf"/>
</dbReference>
<feature type="compositionally biased region" description="Acidic residues" evidence="1">
    <location>
        <begin position="436"/>
        <end position="458"/>
    </location>
</feature>
<dbReference type="GO" id="GO:0005737">
    <property type="term" value="C:cytoplasm"/>
    <property type="evidence" value="ECO:0007669"/>
    <property type="project" value="TreeGrafter"/>
</dbReference>
<dbReference type="PANTHER" id="PTHR10658:SF81">
    <property type="entry name" value="PROTEIN RETINAL DEGENERATION B"/>
    <property type="match status" value="1"/>
</dbReference>
<protein>
    <submittedName>
        <fullName evidence="3">Protein retinal degeneration B</fullName>
    </submittedName>
</protein>
<feature type="compositionally biased region" description="Acidic residues" evidence="1">
    <location>
        <begin position="413"/>
        <end position="425"/>
    </location>
</feature>
<dbReference type="GO" id="GO:0031210">
    <property type="term" value="F:phosphatidylcholine binding"/>
    <property type="evidence" value="ECO:0007669"/>
    <property type="project" value="TreeGrafter"/>
</dbReference>
<dbReference type="PANTHER" id="PTHR10658">
    <property type="entry name" value="PHOSPHATIDYLINOSITOL TRANSFER PROTEIN"/>
    <property type="match status" value="1"/>
</dbReference>
<evidence type="ECO:0000256" key="1">
    <source>
        <dbReference type="SAM" id="MobiDB-lite"/>
    </source>
</evidence>
<evidence type="ECO:0000313" key="3">
    <source>
        <dbReference type="EMBL" id="KAF7489447.1"/>
    </source>
</evidence>
<reference evidence="3" key="2">
    <citation type="submission" date="2020-01" db="EMBL/GenBank/DDBJ databases">
        <authorList>
            <person name="Korhonen P.K.K."/>
            <person name="Guangxu M.G."/>
            <person name="Wang T.W."/>
            <person name="Stroehlein A.J.S."/>
            <person name="Young N.D."/>
            <person name="Ang C.-S.A."/>
            <person name="Fernando D.W.F."/>
            <person name="Lu H.L."/>
            <person name="Taylor S.T."/>
            <person name="Ehtesham M.E.M."/>
            <person name="Najaraj S.H.N."/>
            <person name="Harsha G.H.G."/>
            <person name="Madugundu A.M."/>
            <person name="Renuse S.R."/>
            <person name="Holt D.H."/>
            <person name="Pandey A.P."/>
            <person name="Papenfuss A.P."/>
            <person name="Gasser R.B.G."/>
            <person name="Fischer K.F."/>
        </authorList>
    </citation>
    <scope>NUCLEOTIDE SEQUENCE</scope>
    <source>
        <strain evidence="3">SSS_KF_BRIS2020</strain>
    </source>
</reference>
<accession>A0A834V9J4</accession>
<sequence length="1001" mass="114719">MLIKEYRIPLPLSVDEYKIAQLYMIAKKSREESQGVGSGVEILQNQPYDESPFGPGQYTYKIYHVGHHLPAWLKALLPKSALTIEEKAWNSYPYTKTRYTCPFIEKFSIEIETKYFDDCGHQSNVFGLPNSEIDRQIDFIDIMEDAPENPSPDGQQEEHPKFYISNKTKRGPLKENWIKELWNNGQPKQPIMCAYKLCRVEFKYWGMQNKIEKYIHETALRKVMVKAHQQAWIWQDEWFDLTMDDVRKIELETQEYLKKCMALEGNGIELAYDRNDGTKENEENIDPNLNKIGLPVLNSSSSSSSTFGHNILANQSKQQSIDLAAIDKDKEIENDLLLLQYLPVRNQKKKSLSQLSSLSSSSNNNDQSQLQQQSAAIANVVIKRKSLQSPNERLDLEILSTWRIQTLARDSDSSDDEFYDAEDTRDELLEKPEPIVENEQDIEEDNGDDEDDDDEENDGDRNHKQVKHLKSDLMSQNDLISRDAVSVQNSPTSSSHHHHHHHDDLPRPSTSFEHQHEGHRNLHHQHHHQLNYQKSVCSISNLIIVLHGGSVLDVNTQEISTNINKSHDINTLRTTMEMIIAKHYPHLCGRIVLRYVPCPSICLESLLIMSSLSPHSVQHSPNADSISHKFDSIPISALPLFAISSFDYFDTVVSVINQCNRVYKEFINSDEGRGFNGKVCLIGDSIGSILGFDALCSSSLSNDSNQYYENERIETSQSDLGCDRVRSSSSTNQNINVFGIGGDSTSYTYLDAFNRLQINSILRRKSSCSIDLSMVRFEFDVHDFFMFGSMIGVVMTYRKLLSLDDKQLLKPACGNIYNLFHLNDPSALRIEPLLNARFSYIPPISVPRYQKYPLGDGQPIHLLEYLQMFSHLFTTIDPSTHFSQIDLIRQISEISLGNHPNSSINDNLSCRMFLVYVLIPPVRCIFLSFLIKFSFSPNPFFSTESILVTNRWWGTKRIDYALYSPDGLNNFPQHSLPHLFHSSYWESNDVISFVLRQVCVI</sequence>
<evidence type="ECO:0000313" key="4">
    <source>
        <dbReference type="EnsemblMetazoa" id="KAF7489447.1"/>
    </source>
</evidence>
<dbReference type="GO" id="GO:0046872">
    <property type="term" value="F:metal ion binding"/>
    <property type="evidence" value="ECO:0007669"/>
    <property type="project" value="InterPro"/>
</dbReference>
<feature type="region of interest" description="Disordered" evidence="1">
    <location>
        <begin position="410"/>
        <end position="527"/>
    </location>
</feature>
<dbReference type="FunFam" id="3.30.530.20:FF:000028">
    <property type="entry name" value="Phosphatidylinositol transfer protein 5"/>
    <property type="match status" value="1"/>
</dbReference>
<evidence type="ECO:0000313" key="5">
    <source>
        <dbReference type="Proteomes" id="UP000070412"/>
    </source>
</evidence>
<dbReference type="EnsemblMetazoa" id="SSS_2244s_mrna">
    <property type="protein sequence ID" value="KAF7489447.1"/>
    <property type="gene ID" value="SSS_2244"/>
</dbReference>
<dbReference type="GO" id="GO:0035091">
    <property type="term" value="F:phosphatidylinositol binding"/>
    <property type="evidence" value="ECO:0007669"/>
    <property type="project" value="TreeGrafter"/>
</dbReference>
<gene>
    <name evidence="3" type="ORF">SSS_2244</name>
</gene>
<dbReference type="InterPro" id="IPR004177">
    <property type="entry name" value="DDHD_dom"/>
</dbReference>
<dbReference type="AlphaFoldDB" id="A0A834V9J4"/>
<dbReference type="Proteomes" id="UP000070412">
    <property type="component" value="Unassembled WGS sequence"/>
</dbReference>
<dbReference type="PRINTS" id="PR00391">
    <property type="entry name" value="PITRANSFER"/>
</dbReference>
<dbReference type="GO" id="GO:0071944">
    <property type="term" value="C:cell periphery"/>
    <property type="evidence" value="ECO:0007669"/>
    <property type="project" value="UniProtKB-ARBA"/>
</dbReference>
<dbReference type="EMBL" id="WVUK01000065">
    <property type="protein sequence ID" value="KAF7489447.1"/>
    <property type="molecule type" value="Genomic_DNA"/>
</dbReference>
<reference evidence="4" key="3">
    <citation type="submission" date="2022-06" db="UniProtKB">
        <authorList>
            <consortium name="EnsemblMetazoa"/>
        </authorList>
    </citation>
    <scope>IDENTIFICATION</scope>
</reference>
<feature type="domain" description="DDHD" evidence="2">
    <location>
        <begin position="777"/>
        <end position="1000"/>
    </location>
</feature>
<dbReference type="SUPFAM" id="SSF55961">
    <property type="entry name" value="Bet v1-like"/>
    <property type="match status" value="1"/>
</dbReference>